<dbReference type="OrthoDB" id="3235020at2"/>
<dbReference type="EMBL" id="FOFA01000010">
    <property type="protein sequence ID" value="SER22272.1"/>
    <property type="molecule type" value="Genomic_DNA"/>
</dbReference>
<evidence type="ECO:0000259" key="5">
    <source>
        <dbReference type="PROSITE" id="PS50977"/>
    </source>
</evidence>
<dbReference type="Gene3D" id="1.10.357.10">
    <property type="entry name" value="Tetracycline Repressor, domain 2"/>
    <property type="match status" value="1"/>
</dbReference>
<dbReference type="STRING" id="1036181.SAMN05421756_110102"/>
<dbReference type="PRINTS" id="PR00455">
    <property type="entry name" value="HTHTETR"/>
</dbReference>
<dbReference type="InterPro" id="IPR009057">
    <property type="entry name" value="Homeodomain-like_sf"/>
</dbReference>
<gene>
    <name evidence="6" type="ORF">SAMN05421756_110102</name>
</gene>
<protein>
    <submittedName>
        <fullName evidence="6">DNA-binding transcriptional regulator, AcrR family</fullName>
    </submittedName>
</protein>
<reference evidence="7" key="1">
    <citation type="submission" date="2016-10" db="EMBL/GenBank/DDBJ databases">
        <authorList>
            <person name="Varghese N."/>
            <person name="Submissions S."/>
        </authorList>
    </citation>
    <scope>NUCLEOTIDE SEQUENCE [LARGE SCALE GENOMIC DNA]</scope>
    <source>
        <strain evidence="7">CGMCC 4.6856</strain>
    </source>
</reference>
<evidence type="ECO:0000256" key="4">
    <source>
        <dbReference type="PROSITE-ProRule" id="PRU00335"/>
    </source>
</evidence>
<organism evidence="6 7">
    <name type="scientific">Microlunatus flavus</name>
    <dbReference type="NCBI Taxonomy" id="1036181"/>
    <lineage>
        <taxon>Bacteria</taxon>
        <taxon>Bacillati</taxon>
        <taxon>Actinomycetota</taxon>
        <taxon>Actinomycetes</taxon>
        <taxon>Propionibacteriales</taxon>
        <taxon>Propionibacteriaceae</taxon>
        <taxon>Microlunatus</taxon>
    </lineage>
</organism>
<dbReference type="Proteomes" id="UP000198504">
    <property type="component" value="Unassembled WGS sequence"/>
</dbReference>
<dbReference type="PROSITE" id="PS50977">
    <property type="entry name" value="HTH_TETR_2"/>
    <property type="match status" value="1"/>
</dbReference>
<feature type="domain" description="HTH tetR-type" evidence="5">
    <location>
        <begin position="13"/>
        <end position="73"/>
    </location>
</feature>
<sequence>MPSTPPLVERKQRAARERIVRAAAELFAERGYAKVSVADIAERAEVGRTTFFRHFGDKQEVVFAREEALLQALTAEHLGRTAPENRSPRSAVQALQPLVLQLCAQITEDPEDYRRHERLVEGNIELRGRSAAKTQVIAERLSALLVEEGWDEGVARFAGQIALACYATGRASSDRAEALVADTRAAFEQVLGLGTEP</sequence>
<feature type="DNA-binding region" description="H-T-H motif" evidence="4">
    <location>
        <begin position="36"/>
        <end position="55"/>
    </location>
</feature>
<proteinExistence type="predicted"/>
<keyword evidence="1" id="KW-0805">Transcription regulation</keyword>
<evidence type="ECO:0000256" key="2">
    <source>
        <dbReference type="ARBA" id="ARBA00023125"/>
    </source>
</evidence>
<dbReference type="Pfam" id="PF00440">
    <property type="entry name" value="TetR_N"/>
    <property type="match status" value="1"/>
</dbReference>
<dbReference type="InterPro" id="IPR023772">
    <property type="entry name" value="DNA-bd_HTH_TetR-type_CS"/>
</dbReference>
<name>A0A1H9MF25_9ACTN</name>
<dbReference type="PROSITE" id="PS01081">
    <property type="entry name" value="HTH_TETR_1"/>
    <property type="match status" value="1"/>
</dbReference>
<evidence type="ECO:0000256" key="3">
    <source>
        <dbReference type="ARBA" id="ARBA00023163"/>
    </source>
</evidence>
<evidence type="ECO:0000313" key="7">
    <source>
        <dbReference type="Proteomes" id="UP000198504"/>
    </source>
</evidence>
<evidence type="ECO:0000256" key="1">
    <source>
        <dbReference type="ARBA" id="ARBA00023015"/>
    </source>
</evidence>
<dbReference type="GO" id="GO:0000976">
    <property type="term" value="F:transcription cis-regulatory region binding"/>
    <property type="evidence" value="ECO:0007669"/>
    <property type="project" value="TreeGrafter"/>
</dbReference>
<accession>A0A1H9MF25</accession>
<dbReference type="FunFam" id="1.10.10.60:FF:000141">
    <property type="entry name" value="TetR family transcriptional regulator"/>
    <property type="match status" value="1"/>
</dbReference>
<dbReference type="InterPro" id="IPR001647">
    <property type="entry name" value="HTH_TetR"/>
</dbReference>
<dbReference type="RefSeq" id="WP_091185454.1">
    <property type="nucleotide sequence ID" value="NZ_FOFA01000010.1"/>
</dbReference>
<dbReference type="PANTHER" id="PTHR30055:SF238">
    <property type="entry name" value="MYCOFACTOCIN BIOSYNTHESIS TRANSCRIPTIONAL REGULATOR MFTR-RELATED"/>
    <property type="match status" value="1"/>
</dbReference>
<evidence type="ECO:0000313" key="6">
    <source>
        <dbReference type="EMBL" id="SER22272.1"/>
    </source>
</evidence>
<keyword evidence="7" id="KW-1185">Reference proteome</keyword>
<dbReference type="AlphaFoldDB" id="A0A1H9MF25"/>
<keyword evidence="2 4" id="KW-0238">DNA-binding</keyword>
<dbReference type="SUPFAM" id="SSF46689">
    <property type="entry name" value="Homeodomain-like"/>
    <property type="match status" value="1"/>
</dbReference>
<keyword evidence="3" id="KW-0804">Transcription</keyword>
<dbReference type="GO" id="GO:0045892">
    <property type="term" value="P:negative regulation of DNA-templated transcription"/>
    <property type="evidence" value="ECO:0007669"/>
    <property type="project" value="UniProtKB-ARBA"/>
</dbReference>
<dbReference type="InterPro" id="IPR050109">
    <property type="entry name" value="HTH-type_TetR-like_transc_reg"/>
</dbReference>
<dbReference type="PANTHER" id="PTHR30055">
    <property type="entry name" value="HTH-TYPE TRANSCRIPTIONAL REGULATOR RUTR"/>
    <property type="match status" value="1"/>
</dbReference>
<dbReference type="GO" id="GO:0003700">
    <property type="term" value="F:DNA-binding transcription factor activity"/>
    <property type="evidence" value="ECO:0007669"/>
    <property type="project" value="TreeGrafter"/>
</dbReference>